<evidence type="ECO:0000313" key="2">
    <source>
        <dbReference type="Proteomes" id="UP000050416"/>
    </source>
</evidence>
<dbReference type="Proteomes" id="UP000050416">
    <property type="component" value="Unassembled WGS sequence"/>
</dbReference>
<protein>
    <submittedName>
        <fullName evidence="1">Uncharacterized protein</fullName>
    </submittedName>
</protein>
<accession>A0A0P8CX32</accession>
<dbReference type="EMBL" id="LJZQ01000018">
    <property type="protein sequence ID" value="KPQ28132.1"/>
    <property type="molecule type" value="Genomic_DNA"/>
</dbReference>
<proteinExistence type="predicted"/>
<sequence length="51" mass="5671">VPPEKRYEHIHVRFAPAIHGLRDFPEALPASGAPADFVRACRQTVKTACRS</sequence>
<name>A0A0P8CX32_9GAMM</name>
<organism evidence="1 2">
    <name type="scientific">Marinobacter excellens HL-55</name>
    <dbReference type="NCBI Taxonomy" id="1305731"/>
    <lineage>
        <taxon>Bacteria</taxon>
        <taxon>Pseudomonadati</taxon>
        <taxon>Pseudomonadota</taxon>
        <taxon>Gammaproteobacteria</taxon>
        <taxon>Pseudomonadales</taxon>
        <taxon>Marinobacteraceae</taxon>
        <taxon>Marinobacter</taxon>
    </lineage>
</organism>
<feature type="non-terminal residue" evidence="1">
    <location>
        <position position="1"/>
    </location>
</feature>
<reference evidence="1 2" key="1">
    <citation type="submission" date="2015-09" db="EMBL/GenBank/DDBJ databases">
        <title>Identification and resolution of microdiversity through metagenomic sequencing of parallel consortia.</title>
        <authorList>
            <person name="Nelson W.C."/>
            <person name="Romine M.F."/>
            <person name="Lindemann S.R."/>
        </authorList>
    </citation>
    <scope>NUCLEOTIDE SEQUENCE [LARGE SCALE GENOMIC DNA]</scope>
    <source>
        <strain evidence="1">HL-55</strain>
    </source>
</reference>
<comment type="caution">
    <text evidence="1">The sequence shown here is derived from an EMBL/GenBank/DDBJ whole genome shotgun (WGS) entry which is preliminary data.</text>
</comment>
<gene>
    <name evidence="1" type="ORF">HLUCCX14_11710</name>
</gene>
<evidence type="ECO:0000313" key="1">
    <source>
        <dbReference type="EMBL" id="KPQ28132.1"/>
    </source>
</evidence>
<dbReference type="AlphaFoldDB" id="A0A0P8CX32"/>
<dbReference type="PATRIC" id="fig|1305731.5.peg.809"/>